<dbReference type="STRING" id="1333998.M2A_3162"/>
<dbReference type="Proteomes" id="UP000028702">
    <property type="component" value="Unassembled WGS sequence"/>
</dbReference>
<feature type="coiled-coil region" evidence="1">
    <location>
        <begin position="49"/>
        <end position="76"/>
    </location>
</feature>
<dbReference type="Gene3D" id="1.20.58.430">
    <property type="entry name" value="Type IV secretion system, VirB5-domain"/>
    <property type="match status" value="1"/>
</dbReference>
<accession>A0A081BF45</accession>
<keyword evidence="2" id="KW-1133">Transmembrane helix</keyword>
<organism evidence="3 4">
    <name type="scientific">Tepidicaulis marinus</name>
    <dbReference type="NCBI Taxonomy" id="1333998"/>
    <lineage>
        <taxon>Bacteria</taxon>
        <taxon>Pseudomonadati</taxon>
        <taxon>Pseudomonadota</taxon>
        <taxon>Alphaproteobacteria</taxon>
        <taxon>Hyphomicrobiales</taxon>
        <taxon>Parvibaculaceae</taxon>
        <taxon>Tepidicaulis</taxon>
    </lineage>
</organism>
<gene>
    <name evidence="3" type="ORF">M2A_3162</name>
</gene>
<keyword evidence="1" id="KW-0175">Coiled coil</keyword>
<comment type="caution">
    <text evidence="3">The sequence shown here is derived from an EMBL/GenBank/DDBJ whole genome shotgun (WGS) entry which is preliminary data.</text>
</comment>
<sequence length="278" mass="29700">MARYVLKRQDLTVGKGWRRAALVAGIVAGVMGGSYQAYSAMIVHDPTSFVTLVQQLTALSDQVEKMQEQVNEAKKLNGLMGSEGLIALRAVGGLAEQVGRVANSLTVDLENIELPGGENMTDVIVNAGQAKEFISEALYSVEALDVRAGDIADELRASNGMSREEMIADRDRAREARFRLSATLTDSALANGLASKGDARSSAELFSSLSSTASSANTLRAQIAAQNEIQLAVLAELVRLNGLMADKVAMDAARNIESAPSLKLFAKESRDLRELGDR</sequence>
<dbReference type="RefSeq" id="WP_156101796.1">
    <property type="nucleotide sequence ID" value="NZ_BBIO01000023.1"/>
</dbReference>
<keyword evidence="4" id="KW-1185">Reference proteome</keyword>
<keyword evidence="2" id="KW-0812">Transmembrane</keyword>
<protein>
    <submittedName>
        <fullName evidence="3">General amidase, putative</fullName>
    </submittedName>
</protein>
<evidence type="ECO:0000313" key="4">
    <source>
        <dbReference type="Proteomes" id="UP000028702"/>
    </source>
</evidence>
<reference evidence="3 4" key="1">
    <citation type="submission" date="2014-07" db="EMBL/GenBank/DDBJ databases">
        <title>Tepidicaulis marinum gen. nov., sp. nov., a novel marine bacterium denitrifying nitrate to nitrous oxide strictly under microaerobic conditions.</title>
        <authorList>
            <person name="Takeuchi M."/>
            <person name="Yamagishi T."/>
            <person name="Kamagata Y."/>
            <person name="Oshima K."/>
            <person name="Hattori M."/>
            <person name="Katayama T."/>
            <person name="Hanada S."/>
            <person name="Tamaki H."/>
            <person name="Marumo K."/>
            <person name="Maeda H."/>
            <person name="Nedachi M."/>
            <person name="Iwasaki W."/>
            <person name="Suwa Y."/>
            <person name="Sakata S."/>
        </authorList>
    </citation>
    <scope>NUCLEOTIDE SEQUENCE [LARGE SCALE GENOMIC DNA]</scope>
    <source>
        <strain evidence="3 4">MA2</strain>
    </source>
</reference>
<keyword evidence="2" id="KW-0472">Membrane</keyword>
<name>A0A081BF45_9HYPH</name>
<evidence type="ECO:0000256" key="2">
    <source>
        <dbReference type="SAM" id="Phobius"/>
    </source>
</evidence>
<dbReference type="InterPro" id="IPR023220">
    <property type="entry name" value="T4SS_VirB5-domain"/>
</dbReference>
<evidence type="ECO:0000256" key="1">
    <source>
        <dbReference type="SAM" id="Coils"/>
    </source>
</evidence>
<proteinExistence type="predicted"/>
<dbReference type="EMBL" id="BBIO01000023">
    <property type="protein sequence ID" value="GAK46663.1"/>
    <property type="molecule type" value="Genomic_DNA"/>
</dbReference>
<feature type="transmembrane region" description="Helical" evidence="2">
    <location>
        <begin position="20"/>
        <end position="38"/>
    </location>
</feature>
<dbReference type="AlphaFoldDB" id="A0A081BF45"/>
<evidence type="ECO:0000313" key="3">
    <source>
        <dbReference type="EMBL" id="GAK46663.1"/>
    </source>
</evidence>